<dbReference type="AlphaFoldDB" id="F5YMW8"/>
<dbReference type="KEGG" id="tpi:TREPR_1699"/>
<organism evidence="1 2">
    <name type="scientific">Treponema primitia (strain ATCC BAA-887 / DSM 12427 / ZAS-2)</name>
    <dbReference type="NCBI Taxonomy" id="545694"/>
    <lineage>
        <taxon>Bacteria</taxon>
        <taxon>Pseudomonadati</taxon>
        <taxon>Spirochaetota</taxon>
        <taxon>Spirochaetia</taxon>
        <taxon>Spirochaetales</taxon>
        <taxon>Treponemataceae</taxon>
        <taxon>Treponema</taxon>
    </lineage>
</organism>
<gene>
    <name evidence="1" type="ordered locus">TREPR_1699</name>
</gene>
<evidence type="ECO:0000313" key="1">
    <source>
        <dbReference type="EMBL" id="AEF84795.1"/>
    </source>
</evidence>
<name>F5YMW8_TREPZ</name>
<dbReference type="HOGENOM" id="CLU_2653406_0_0_12"/>
<evidence type="ECO:0000313" key="2">
    <source>
        <dbReference type="Proteomes" id="UP000009223"/>
    </source>
</evidence>
<dbReference type="STRING" id="545694.TREPR_1699"/>
<dbReference type="Proteomes" id="UP000009223">
    <property type="component" value="Chromosome"/>
</dbReference>
<accession>F5YMW8</accession>
<dbReference type="RefSeq" id="WP_015708425.1">
    <property type="nucleotide sequence ID" value="NC_015578.1"/>
</dbReference>
<protein>
    <submittedName>
        <fullName evidence="1">Uncharacterized protein</fullName>
    </submittedName>
</protein>
<reference evidence="2" key="1">
    <citation type="submission" date="2009-12" db="EMBL/GenBank/DDBJ databases">
        <title>Complete sequence of Treponema primitia strain ZAS-2.</title>
        <authorList>
            <person name="Tetu S.G."/>
            <person name="Matson E."/>
            <person name="Ren Q."/>
            <person name="Seshadri R."/>
            <person name="Elbourne L."/>
            <person name="Hassan K.A."/>
            <person name="Durkin A."/>
            <person name="Radune D."/>
            <person name="Mohamoud Y."/>
            <person name="Shay R."/>
            <person name="Jin S."/>
            <person name="Zhang X."/>
            <person name="Lucey K."/>
            <person name="Ballor N.R."/>
            <person name="Ottesen E."/>
            <person name="Rosenthal R."/>
            <person name="Allen A."/>
            <person name="Leadbetter J.R."/>
            <person name="Paulsen I.T."/>
        </authorList>
    </citation>
    <scope>NUCLEOTIDE SEQUENCE [LARGE SCALE GENOMIC DNA]</scope>
    <source>
        <strain evidence="2">ATCC BAA-887 / DSM 12427 / ZAS-2</strain>
    </source>
</reference>
<sequence length="77" mass="8824">MSDMTEEEAYELDELLTKTTPEVDPSVKGPFITHRNMMVFLDPLSAQYLTAKMLATKQSPTEIISDMVRREMALTRE</sequence>
<reference evidence="1 2" key="2">
    <citation type="journal article" date="2011" name="ISME J.">
        <title>RNA-seq reveals cooperative metabolic interactions between two termite-gut spirochete species in co-culture.</title>
        <authorList>
            <person name="Rosenthal A.Z."/>
            <person name="Matson E.G."/>
            <person name="Eldar A."/>
            <person name="Leadbetter J.R."/>
        </authorList>
    </citation>
    <scope>NUCLEOTIDE SEQUENCE [LARGE SCALE GENOMIC DNA]</scope>
    <source>
        <strain evidence="2">ATCC BAA-887 / DSM 12427 / ZAS-2</strain>
    </source>
</reference>
<dbReference type="EMBL" id="CP001843">
    <property type="protein sequence ID" value="AEF84795.1"/>
    <property type="molecule type" value="Genomic_DNA"/>
</dbReference>
<proteinExistence type="predicted"/>
<keyword evidence="2" id="KW-1185">Reference proteome</keyword>